<comment type="caution">
    <text evidence="2">The sequence shown here is derived from an EMBL/GenBank/DDBJ whole genome shotgun (WGS) entry which is preliminary data.</text>
</comment>
<evidence type="ECO:0000313" key="3">
    <source>
        <dbReference type="Proteomes" id="UP001499990"/>
    </source>
</evidence>
<keyword evidence="1" id="KW-0472">Membrane</keyword>
<protein>
    <submittedName>
        <fullName evidence="2">ABC transporter permease subunit</fullName>
    </submittedName>
</protein>
<reference evidence="3" key="1">
    <citation type="journal article" date="2019" name="Int. J. Syst. Evol. Microbiol.">
        <title>The Global Catalogue of Microorganisms (GCM) 10K type strain sequencing project: providing services to taxonomists for standard genome sequencing and annotation.</title>
        <authorList>
            <consortium name="The Broad Institute Genomics Platform"/>
            <consortium name="The Broad Institute Genome Sequencing Center for Infectious Disease"/>
            <person name="Wu L."/>
            <person name="Ma J."/>
        </authorList>
    </citation>
    <scope>NUCLEOTIDE SEQUENCE [LARGE SCALE GENOMIC DNA]</scope>
    <source>
        <strain evidence="3">JCM 9651</strain>
    </source>
</reference>
<feature type="transmembrane region" description="Helical" evidence="1">
    <location>
        <begin position="79"/>
        <end position="99"/>
    </location>
</feature>
<keyword evidence="3" id="KW-1185">Reference proteome</keyword>
<keyword evidence="1" id="KW-1133">Transmembrane helix</keyword>
<sequence length="268" mass="27744">MSSPYPQQTYTSPIPVRSTHLGHAITSEWTKIRSVRSTMWTIGIMLLLVLGIGLSGALLTTDSDYAATPVTTPAAFGLMLGQICVITLGVLVVTSEYGTGMIRTTLTACPQRSRVLAAKLIVFGLLAFVTTASAVGFVSLVSASLHSDAGRATSGAAWAGGVLGGSLYVTLLGLLGLAVGSMLRHSAGAITTMLGVVLVPAVMPAFLYIWESTQKVAETIMEYSAPSSLFTLFQVSGGETGVKQLVFLAVVTAAAVAGAFALLGRRDV</sequence>
<dbReference type="Proteomes" id="UP001499990">
    <property type="component" value="Unassembled WGS sequence"/>
</dbReference>
<feature type="transmembrane region" description="Helical" evidence="1">
    <location>
        <begin position="187"/>
        <end position="210"/>
    </location>
</feature>
<gene>
    <name evidence="2" type="ORF">GCM10020367_44840</name>
</gene>
<feature type="transmembrane region" description="Helical" evidence="1">
    <location>
        <begin position="157"/>
        <end position="180"/>
    </location>
</feature>
<dbReference type="EMBL" id="BAAAYL010000001">
    <property type="protein sequence ID" value="GAA3375763.1"/>
    <property type="molecule type" value="Genomic_DNA"/>
</dbReference>
<feature type="transmembrane region" description="Helical" evidence="1">
    <location>
        <begin position="245"/>
        <end position="263"/>
    </location>
</feature>
<evidence type="ECO:0000256" key="1">
    <source>
        <dbReference type="SAM" id="Phobius"/>
    </source>
</evidence>
<feature type="transmembrane region" description="Helical" evidence="1">
    <location>
        <begin position="39"/>
        <end position="59"/>
    </location>
</feature>
<proteinExistence type="predicted"/>
<dbReference type="RefSeq" id="WP_345040484.1">
    <property type="nucleotide sequence ID" value="NZ_BAAAYL010000001.1"/>
</dbReference>
<organism evidence="2 3">
    <name type="scientific">Streptomyces sannanensis</name>
    <dbReference type="NCBI Taxonomy" id="285536"/>
    <lineage>
        <taxon>Bacteria</taxon>
        <taxon>Bacillati</taxon>
        <taxon>Actinomycetota</taxon>
        <taxon>Actinomycetes</taxon>
        <taxon>Kitasatosporales</taxon>
        <taxon>Streptomycetaceae</taxon>
        <taxon>Streptomyces</taxon>
    </lineage>
</organism>
<name>A0ABP6SG79_9ACTN</name>
<evidence type="ECO:0000313" key="2">
    <source>
        <dbReference type="EMBL" id="GAA3375763.1"/>
    </source>
</evidence>
<keyword evidence="1" id="KW-0812">Transmembrane</keyword>
<feature type="transmembrane region" description="Helical" evidence="1">
    <location>
        <begin position="120"/>
        <end position="145"/>
    </location>
</feature>
<accession>A0ABP6SG79</accession>